<dbReference type="EMBL" id="ACJD01000001">
    <property type="protein sequence ID" value="EEH15199.1"/>
    <property type="molecule type" value="Genomic_DNA"/>
</dbReference>
<keyword evidence="1 6" id="KW-0489">Methyltransferase</keyword>
<organism evidence="6 7">
    <name type="scientific">Brucella ceti str. Cudo</name>
    <dbReference type="NCBI Taxonomy" id="595497"/>
    <lineage>
        <taxon>Bacteria</taxon>
        <taxon>Pseudomonadati</taxon>
        <taxon>Pseudomonadota</taxon>
        <taxon>Alphaproteobacteria</taxon>
        <taxon>Hyphomicrobiales</taxon>
        <taxon>Brucellaceae</taxon>
        <taxon>Brucella/Ochrobactrum group</taxon>
        <taxon>Brucella</taxon>
    </lineage>
</organism>
<dbReference type="InterPro" id="IPR029063">
    <property type="entry name" value="SAM-dependent_MTases_sf"/>
</dbReference>
<evidence type="ECO:0000256" key="2">
    <source>
        <dbReference type="ARBA" id="ARBA00022679"/>
    </source>
</evidence>
<protein>
    <submittedName>
        <fullName evidence="6">Phosphatidylethanolamine N-methyltransferase / phosphatidyl-N-methylethanolamine N-methyltransferase</fullName>
    </submittedName>
</protein>
<dbReference type="SMART" id="SM00650">
    <property type="entry name" value="rADc"/>
    <property type="match status" value="1"/>
</dbReference>
<keyword evidence="2 6" id="KW-0808">Transferase</keyword>
<dbReference type="Gene3D" id="3.40.50.150">
    <property type="entry name" value="Vaccinia Virus protein VP39"/>
    <property type="match status" value="1"/>
</dbReference>
<keyword evidence="3" id="KW-0949">S-adenosyl-L-methionine</keyword>
<evidence type="ECO:0000256" key="4">
    <source>
        <dbReference type="ARBA" id="ARBA00022884"/>
    </source>
</evidence>
<dbReference type="Pfam" id="PF13649">
    <property type="entry name" value="Methyltransf_25"/>
    <property type="match status" value="1"/>
</dbReference>
<dbReference type="InterPro" id="IPR020598">
    <property type="entry name" value="rRNA_Ade_methylase_Trfase_N"/>
</dbReference>
<sequence>MGAARMAGQLGRKLAAKFDEEIRFFKGWIDGPKAVGAILPTSSITARRMASVIDVNSDLPVLELGPGTGVITKAILKHGVKPADLYSIEYSHDFVEHLNKTFPDVNIIEGDVFDLDTALGDRKGQKFDCIISAVPMLNFPMDRRVELVESLLTHIPHGRPLMQITYGPLPPVPAGRGNYVVQHYDFVVRNVPPAQLWVYRSPLV</sequence>
<keyword evidence="4" id="KW-0694">RNA-binding</keyword>
<dbReference type="InterPro" id="IPR041698">
    <property type="entry name" value="Methyltransf_25"/>
</dbReference>
<name>C0G308_9HYPH</name>
<evidence type="ECO:0000313" key="7">
    <source>
        <dbReference type="Proteomes" id="UP000003678"/>
    </source>
</evidence>
<reference evidence="6 7" key="1">
    <citation type="submission" date="2009-03" db="EMBL/GenBank/DDBJ databases">
        <authorList>
            <person name="Setubal J.C."/>
            <person name="Boyle S."/>
            <person name="Crasta O.R."/>
            <person name="Gillespie J.J."/>
            <person name="Kenyon R.W."/>
            <person name="Lu J."/>
            <person name="Mane S."/>
            <person name="Nagrani S."/>
            <person name="Shallom J.M."/>
            <person name="Shallom S."/>
            <person name="Shukla M."/>
            <person name="Snyder E.E."/>
            <person name="Sobral B.W."/>
            <person name="Wattam A.R."/>
            <person name="Will R."/>
            <person name="Williams K."/>
            <person name="Yoo H."/>
            <person name="Bruce D.H."/>
            <person name="Detter C."/>
            <person name="Munk C."/>
            <person name="Brettin T.S."/>
            <person name="Ficht T."/>
        </authorList>
    </citation>
    <scope>NUCLEOTIDE SEQUENCE [LARGE SCALE GENOMIC DNA]</scope>
    <source>
        <strain evidence="6 7">Cudo</strain>
    </source>
</reference>
<dbReference type="GO" id="GO:0000179">
    <property type="term" value="F:rRNA (adenine-N6,N6-)-dimethyltransferase activity"/>
    <property type="evidence" value="ECO:0007669"/>
    <property type="project" value="InterPro"/>
</dbReference>
<accession>C0G308</accession>
<dbReference type="SUPFAM" id="SSF53335">
    <property type="entry name" value="S-adenosyl-L-methionine-dependent methyltransferases"/>
    <property type="match status" value="1"/>
</dbReference>
<dbReference type="NCBIfam" id="NF045881">
    <property type="entry name" value="PLipidMtase_Agro"/>
    <property type="match status" value="1"/>
</dbReference>
<proteinExistence type="predicted"/>
<dbReference type="Proteomes" id="UP000003678">
    <property type="component" value="Unassembled WGS sequence"/>
</dbReference>
<evidence type="ECO:0000259" key="5">
    <source>
        <dbReference type="SMART" id="SM00650"/>
    </source>
</evidence>
<dbReference type="AlphaFoldDB" id="C0G308"/>
<dbReference type="InterPro" id="IPR001737">
    <property type="entry name" value="KsgA/Erm"/>
</dbReference>
<evidence type="ECO:0000256" key="1">
    <source>
        <dbReference type="ARBA" id="ARBA00022603"/>
    </source>
</evidence>
<gene>
    <name evidence="6" type="ORF">BCETI_1000107</name>
</gene>
<dbReference type="PANTHER" id="PTHR11727:SF14">
    <property type="entry name" value="BLL8166 PROTEIN"/>
    <property type="match status" value="1"/>
</dbReference>
<evidence type="ECO:0000256" key="3">
    <source>
        <dbReference type="ARBA" id="ARBA00022691"/>
    </source>
</evidence>
<feature type="domain" description="Ribosomal RNA adenine methylase transferase N-terminal" evidence="5">
    <location>
        <begin position="45"/>
        <end position="158"/>
    </location>
</feature>
<comment type="caution">
    <text evidence="6">The sequence shown here is derived from an EMBL/GenBank/DDBJ whole genome shotgun (WGS) entry which is preliminary data.</text>
</comment>
<dbReference type="GO" id="GO:0003723">
    <property type="term" value="F:RNA binding"/>
    <property type="evidence" value="ECO:0007669"/>
    <property type="project" value="UniProtKB-KW"/>
</dbReference>
<evidence type="ECO:0000313" key="6">
    <source>
        <dbReference type="EMBL" id="EEH15199.1"/>
    </source>
</evidence>
<dbReference type="PANTHER" id="PTHR11727">
    <property type="entry name" value="DIMETHYLADENOSINE TRANSFERASE"/>
    <property type="match status" value="1"/>
</dbReference>
<dbReference type="CDD" id="cd02440">
    <property type="entry name" value="AdoMet_MTases"/>
    <property type="match status" value="1"/>
</dbReference>